<dbReference type="Proteomes" id="UP001292252">
    <property type="component" value="Unassembled WGS sequence"/>
</dbReference>
<feature type="region of interest" description="Disordered" evidence="1">
    <location>
        <begin position="1"/>
        <end position="49"/>
    </location>
</feature>
<evidence type="ECO:0000313" key="2">
    <source>
        <dbReference type="EMBL" id="MDZ5474712.1"/>
    </source>
</evidence>
<protein>
    <submittedName>
        <fullName evidence="2">Uncharacterized protein</fullName>
    </submittedName>
</protein>
<comment type="caution">
    <text evidence="2">The sequence shown here is derived from an EMBL/GenBank/DDBJ whole genome shotgun (WGS) entry which is preliminary data.</text>
</comment>
<accession>A0AAW9J0K4</accession>
<dbReference type="AlphaFoldDB" id="A0AAW9J0K4"/>
<dbReference type="RefSeq" id="WP_194792616.1">
    <property type="nucleotide sequence ID" value="NZ_JAXOTW010000001.1"/>
</dbReference>
<feature type="compositionally biased region" description="Basic and acidic residues" evidence="1">
    <location>
        <begin position="1"/>
        <end position="22"/>
    </location>
</feature>
<evidence type="ECO:0000256" key="1">
    <source>
        <dbReference type="SAM" id="MobiDB-lite"/>
    </source>
</evidence>
<gene>
    <name evidence="2" type="ORF">U2F49_00115</name>
</gene>
<proteinExistence type="predicted"/>
<organism evidence="2 3">
    <name type="scientific">Bacillus thuringiensis</name>
    <dbReference type="NCBI Taxonomy" id="1428"/>
    <lineage>
        <taxon>Bacteria</taxon>
        <taxon>Bacillati</taxon>
        <taxon>Bacillota</taxon>
        <taxon>Bacilli</taxon>
        <taxon>Bacillales</taxon>
        <taxon>Bacillaceae</taxon>
        <taxon>Bacillus</taxon>
        <taxon>Bacillus cereus group</taxon>
    </lineage>
</organism>
<evidence type="ECO:0000313" key="3">
    <source>
        <dbReference type="Proteomes" id="UP001292252"/>
    </source>
</evidence>
<dbReference type="EMBL" id="JAXOTW010000001">
    <property type="protein sequence ID" value="MDZ5474712.1"/>
    <property type="molecule type" value="Genomic_DNA"/>
</dbReference>
<reference evidence="2" key="1">
    <citation type="submission" date="2023-12" db="EMBL/GenBank/DDBJ databases">
        <title>Genome sequence of Bacillus thuringiensis strain SS10.</title>
        <authorList>
            <person name="Rouis S."/>
        </authorList>
    </citation>
    <scope>NUCLEOTIDE SEQUENCE</scope>
    <source>
        <strain evidence="2">SS10</strain>
    </source>
</reference>
<name>A0AAW9J0K4_BACTU</name>
<sequence>MGEFTKDPGGHRVIDPGVDWHNDPGGGGWQYNEDPGTGWKLISEPGTGV</sequence>